<name>A0A8J9ZK09_BRALA</name>
<sequence length="66" mass="7319">MSPINTHLCRSLGQILAAGDDDDARPTNQPTDRPTHRPTDRPTDRPTKLCSALNISSPRYIQVAHK</sequence>
<feature type="compositionally biased region" description="Basic and acidic residues" evidence="3">
    <location>
        <begin position="33"/>
        <end position="47"/>
    </location>
</feature>
<feature type="region of interest" description="Disordered" evidence="3">
    <location>
        <begin position="16"/>
        <end position="55"/>
    </location>
</feature>
<keyword evidence="5" id="KW-1185">Reference proteome</keyword>
<evidence type="ECO:0000313" key="4">
    <source>
        <dbReference type="EMBL" id="CAH1256852.1"/>
    </source>
</evidence>
<dbReference type="Pfam" id="PF04886">
    <property type="entry name" value="PT"/>
    <property type="match status" value="1"/>
</dbReference>
<keyword evidence="2" id="KW-0677">Repeat</keyword>
<evidence type="ECO:0000313" key="5">
    <source>
        <dbReference type="Proteomes" id="UP000838412"/>
    </source>
</evidence>
<dbReference type="AlphaFoldDB" id="A0A8J9ZK09"/>
<reference evidence="4" key="1">
    <citation type="submission" date="2022-01" db="EMBL/GenBank/DDBJ databases">
        <authorList>
            <person name="Braso-Vives M."/>
        </authorList>
    </citation>
    <scope>NUCLEOTIDE SEQUENCE</scope>
</reference>
<keyword evidence="1" id="KW-0732">Signal</keyword>
<organism evidence="4 5">
    <name type="scientific">Branchiostoma lanceolatum</name>
    <name type="common">Common lancelet</name>
    <name type="synonym">Amphioxus lanceolatum</name>
    <dbReference type="NCBI Taxonomy" id="7740"/>
    <lineage>
        <taxon>Eukaryota</taxon>
        <taxon>Metazoa</taxon>
        <taxon>Chordata</taxon>
        <taxon>Cephalochordata</taxon>
        <taxon>Leptocardii</taxon>
        <taxon>Amphioxiformes</taxon>
        <taxon>Branchiostomatidae</taxon>
        <taxon>Branchiostoma</taxon>
    </lineage>
</organism>
<dbReference type="InterPro" id="IPR006970">
    <property type="entry name" value="PT"/>
</dbReference>
<protein>
    <submittedName>
        <fullName evidence="4">Hypp1733 protein</fullName>
    </submittedName>
</protein>
<dbReference type="EMBL" id="OV696688">
    <property type="protein sequence ID" value="CAH1256852.1"/>
    <property type="molecule type" value="Genomic_DNA"/>
</dbReference>
<evidence type="ECO:0000256" key="1">
    <source>
        <dbReference type="ARBA" id="ARBA00022729"/>
    </source>
</evidence>
<accession>A0A8J9ZK09</accession>
<gene>
    <name evidence="4" type="primary">Hypp1733</name>
    <name evidence="4" type="ORF">BLAG_LOCUS14970</name>
</gene>
<dbReference type="Proteomes" id="UP000838412">
    <property type="component" value="Chromosome 3"/>
</dbReference>
<proteinExistence type="predicted"/>
<evidence type="ECO:0000256" key="3">
    <source>
        <dbReference type="SAM" id="MobiDB-lite"/>
    </source>
</evidence>
<evidence type="ECO:0000256" key="2">
    <source>
        <dbReference type="ARBA" id="ARBA00022737"/>
    </source>
</evidence>